<comment type="caution">
    <text evidence="7">Lacks conserved residue(s) required for the propagation of feature annotation.</text>
</comment>
<keyword evidence="6 7" id="KW-0472">Membrane</keyword>
<protein>
    <recommendedName>
        <fullName evidence="7">Solute carrier family 40 member</fullName>
    </recommendedName>
</protein>
<dbReference type="InterPro" id="IPR009716">
    <property type="entry name" value="Ferroportin-1"/>
</dbReference>
<evidence type="ECO:0000256" key="5">
    <source>
        <dbReference type="ARBA" id="ARBA00022989"/>
    </source>
</evidence>
<evidence type="ECO:0000256" key="2">
    <source>
        <dbReference type="ARBA" id="ARBA00006279"/>
    </source>
</evidence>
<sequence>MDASDTKVALWAVLGMSAVSMGAEYLAIVKVYESVPALGKSGISSSTESSSGEGTDTIDEAPTAPPRHNSKLTKIKTSIKTSLRPWINYIHAPAFLASLSLSMLYLTVLSTGPQWQTYLLGTPGYTSISVSLFRVLAVISELLATLFAPMLMHRIGPIRSGLWSINWQVVWLMAGVLTFLWYDGSWWAGAGVTMGIVASRLGLWGFDLSVQFIVQESTPPSQRNTFSSSEIALQNAFELLSFLSTIVFPRPDQFKLPVFISLGAVVAAAACFAGYVRKERGHLIHVGDCVKFAKGRGRTVYQILEDGGLEEQDEEGESERSPSS</sequence>
<keyword evidence="5 7" id="KW-1133">Transmembrane helix</keyword>
<organism evidence="9 10">
    <name type="scientific">Venturia inaequalis</name>
    <name type="common">Apple scab fungus</name>
    <dbReference type="NCBI Taxonomy" id="5025"/>
    <lineage>
        <taxon>Eukaryota</taxon>
        <taxon>Fungi</taxon>
        <taxon>Dikarya</taxon>
        <taxon>Ascomycota</taxon>
        <taxon>Pezizomycotina</taxon>
        <taxon>Dothideomycetes</taxon>
        <taxon>Pleosporomycetidae</taxon>
        <taxon>Venturiales</taxon>
        <taxon>Venturiaceae</taxon>
        <taxon>Venturia</taxon>
    </lineage>
</organism>
<evidence type="ECO:0000256" key="3">
    <source>
        <dbReference type="ARBA" id="ARBA00022448"/>
    </source>
</evidence>
<evidence type="ECO:0000256" key="4">
    <source>
        <dbReference type="ARBA" id="ARBA00022692"/>
    </source>
</evidence>
<feature type="transmembrane region" description="Helical" evidence="7">
    <location>
        <begin position="254"/>
        <end position="276"/>
    </location>
</feature>
<dbReference type="Proteomes" id="UP000433883">
    <property type="component" value="Unassembled WGS sequence"/>
</dbReference>
<feature type="region of interest" description="Disordered" evidence="8">
    <location>
        <begin position="39"/>
        <end position="70"/>
    </location>
</feature>
<accession>A0A8H3YVD1</accession>
<keyword evidence="7" id="KW-0406">Ion transport</keyword>
<dbReference type="SUPFAM" id="SSF103473">
    <property type="entry name" value="MFS general substrate transporter"/>
    <property type="match status" value="1"/>
</dbReference>
<comment type="similarity">
    <text evidence="2 7">Belongs to the ferroportin (FP) (TC 2.A.100) family. SLC40A subfamily.</text>
</comment>
<keyword evidence="3 7" id="KW-0813">Transport</keyword>
<reference evidence="9 10" key="1">
    <citation type="submission" date="2019-11" db="EMBL/GenBank/DDBJ databases">
        <title>Venturia inaequalis Genome Resource.</title>
        <authorList>
            <person name="Lichtner F.J."/>
        </authorList>
    </citation>
    <scope>NUCLEOTIDE SEQUENCE [LARGE SCALE GENOMIC DNA]</scope>
    <source>
        <strain evidence="9">Bline_iso_100314</strain>
    </source>
</reference>
<dbReference type="InterPro" id="IPR036259">
    <property type="entry name" value="MFS_trans_sf"/>
</dbReference>
<dbReference type="Gene3D" id="1.20.1250.20">
    <property type="entry name" value="MFS general substrate transporter like domains"/>
    <property type="match status" value="1"/>
</dbReference>
<evidence type="ECO:0000256" key="1">
    <source>
        <dbReference type="ARBA" id="ARBA00004141"/>
    </source>
</evidence>
<comment type="subcellular location">
    <subcellularLocation>
        <location evidence="1 7">Membrane</location>
        <topology evidence="1 7">Multi-pass membrane protein</topology>
    </subcellularLocation>
</comment>
<dbReference type="AlphaFoldDB" id="A0A8H3YVD1"/>
<proteinExistence type="inferred from homology"/>
<feature type="transmembrane region" description="Helical" evidence="7">
    <location>
        <begin position="163"/>
        <end position="182"/>
    </location>
</feature>
<comment type="function">
    <text evidence="7">May be involved in iron transport and iron homeostasis.</text>
</comment>
<dbReference type="PANTHER" id="PTHR11660:SF57">
    <property type="entry name" value="SOLUTE CARRIER FAMILY 40 MEMBER"/>
    <property type="match status" value="1"/>
</dbReference>
<dbReference type="Pfam" id="PF06963">
    <property type="entry name" value="FPN1"/>
    <property type="match status" value="1"/>
</dbReference>
<evidence type="ECO:0000256" key="6">
    <source>
        <dbReference type="ARBA" id="ARBA00023136"/>
    </source>
</evidence>
<dbReference type="GO" id="GO:0016020">
    <property type="term" value="C:membrane"/>
    <property type="evidence" value="ECO:0007669"/>
    <property type="project" value="UniProtKB-SubCell"/>
</dbReference>
<evidence type="ECO:0000313" key="10">
    <source>
        <dbReference type="Proteomes" id="UP000433883"/>
    </source>
</evidence>
<name>A0A8H3YVD1_VENIN</name>
<gene>
    <name evidence="9" type="ORF">BLS_002702</name>
</gene>
<evidence type="ECO:0000313" key="9">
    <source>
        <dbReference type="EMBL" id="KAE9975265.1"/>
    </source>
</evidence>
<evidence type="ECO:0000256" key="8">
    <source>
        <dbReference type="SAM" id="MobiDB-lite"/>
    </source>
</evidence>
<dbReference type="EMBL" id="WNWQ01000182">
    <property type="protein sequence ID" value="KAE9975265.1"/>
    <property type="molecule type" value="Genomic_DNA"/>
</dbReference>
<feature type="transmembrane region" description="Helical" evidence="7">
    <location>
        <begin position="128"/>
        <end position="151"/>
    </location>
</feature>
<keyword evidence="4 7" id="KW-0812">Transmembrane</keyword>
<feature type="transmembrane region" description="Helical" evidence="7">
    <location>
        <begin position="86"/>
        <end position="108"/>
    </location>
</feature>
<comment type="caution">
    <text evidence="9">The sequence shown here is derived from an EMBL/GenBank/DDBJ whole genome shotgun (WGS) entry which is preliminary data.</text>
</comment>
<evidence type="ECO:0000256" key="7">
    <source>
        <dbReference type="RuleBase" id="RU365065"/>
    </source>
</evidence>
<dbReference type="GO" id="GO:0005381">
    <property type="term" value="F:iron ion transmembrane transporter activity"/>
    <property type="evidence" value="ECO:0007669"/>
    <property type="project" value="UniProtKB-UniRule"/>
</dbReference>
<feature type="compositionally biased region" description="Low complexity" evidence="8">
    <location>
        <begin position="41"/>
        <end position="55"/>
    </location>
</feature>
<dbReference type="PANTHER" id="PTHR11660">
    <property type="entry name" value="SOLUTE CARRIER FAMILY 40 MEMBER"/>
    <property type="match status" value="1"/>
</dbReference>